<proteinExistence type="evidence at transcript level"/>
<evidence type="ECO:0000313" key="1">
    <source>
        <dbReference type="EMBL" id="AFK39745.1"/>
    </source>
</evidence>
<name>I3SHK3_LOTJA</name>
<accession>I3SHK3</accession>
<reference evidence="1" key="1">
    <citation type="submission" date="2012-05" db="EMBL/GenBank/DDBJ databases">
        <authorList>
            <person name="Krishnakumar V."/>
            <person name="Cheung F."/>
            <person name="Xiao Y."/>
            <person name="Chan A."/>
            <person name="Moskal W.A."/>
            <person name="Town C.D."/>
        </authorList>
    </citation>
    <scope>NUCLEOTIDE SEQUENCE</scope>
</reference>
<protein>
    <submittedName>
        <fullName evidence="1">Uncharacterized protein</fullName>
    </submittedName>
</protein>
<sequence>MATGKIDNSLLLKPFLREVKSCLSMYMILGVQSYHYF</sequence>
<dbReference type="AlphaFoldDB" id="I3SHK3"/>
<dbReference type="EMBL" id="BT139950">
    <property type="protein sequence ID" value="AFK39745.1"/>
    <property type="molecule type" value="mRNA"/>
</dbReference>
<organism evidence="1">
    <name type="scientific">Lotus japonicus</name>
    <name type="common">Lotus corniculatus var. japonicus</name>
    <dbReference type="NCBI Taxonomy" id="34305"/>
    <lineage>
        <taxon>Eukaryota</taxon>
        <taxon>Viridiplantae</taxon>
        <taxon>Streptophyta</taxon>
        <taxon>Embryophyta</taxon>
        <taxon>Tracheophyta</taxon>
        <taxon>Spermatophyta</taxon>
        <taxon>Magnoliopsida</taxon>
        <taxon>eudicotyledons</taxon>
        <taxon>Gunneridae</taxon>
        <taxon>Pentapetalae</taxon>
        <taxon>rosids</taxon>
        <taxon>fabids</taxon>
        <taxon>Fabales</taxon>
        <taxon>Fabaceae</taxon>
        <taxon>Papilionoideae</taxon>
        <taxon>50 kb inversion clade</taxon>
        <taxon>NPAAA clade</taxon>
        <taxon>Hologalegina</taxon>
        <taxon>robinioid clade</taxon>
        <taxon>Loteae</taxon>
        <taxon>Lotus</taxon>
    </lineage>
</organism>